<name>A0A0P6Y2T8_9CHLR</name>
<protein>
    <recommendedName>
        <fullName evidence="1">GCN5-related N-acetyltransferase Rv2170-like domain-containing protein</fullName>
    </recommendedName>
</protein>
<dbReference type="STRING" id="70996.SE18_08165"/>
<dbReference type="InterPro" id="IPR013653">
    <property type="entry name" value="GCN5-like_dom"/>
</dbReference>
<keyword evidence="3" id="KW-1185">Reference proteome</keyword>
<dbReference type="Proteomes" id="UP000050277">
    <property type="component" value="Unassembled WGS sequence"/>
</dbReference>
<dbReference type="EMBL" id="LGKP01000013">
    <property type="protein sequence ID" value="KPL90172.1"/>
    <property type="molecule type" value="Genomic_DNA"/>
</dbReference>
<dbReference type="AlphaFoldDB" id="A0A0P6Y2T8"/>
<evidence type="ECO:0000313" key="2">
    <source>
        <dbReference type="EMBL" id="KPL90172.1"/>
    </source>
</evidence>
<dbReference type="Pfam" id="PF08445">
    <property type="entry name" value="FR47"/>
    <property type="match status" value="1"/>
</dbReference>
<organism evidence="2 3">
    <name type="scientific">Herpetosiphon geysericola</name>
    <dbReference type="NCBI Taxonomy" id="70996"/>
    <lineage>
        <taxon>Bacteria</taxon>
        <taxon>Bacillati</taxon>
        <taxon>Chloroflexota</taxon>
        <taxon>Chloroflexia</taxon>
        <taxon>Herpetosiphonales</taxon>
        <taxon>Herpetosiphonaceae</taxon>
        <taxon>Herpetosiphon</taxon>
    </lineage>
</organism>
<dbReference type="OrthoDB" id="8439474at2"/>
<accession>A0A0P6Y2T8</accession>
<dbReference type="SUPFAM" id="SSF55729">
    <property type="entry name" value="Acyl-CoA N-acyltransferases (Nat)"/>
    <property type="match status" value="1"/>
</dbReference>
<evidence type="ECO:0000313" key="3">
    <source>
        <dbReference type="Proteomes" id="UP000050277"/>
    </source>
</evidence>
<sequence length="243" mass="26501">MNLAEYSAQQLLQIHADTLFISDAAGRLRFNADPGYPEHELEPAPRFWLGRTDDHVLWRLRADLPADLSESLEAIAQTIPPRTDPMLLPPPIAAIRDLLAVHAPMSEHASGPCYWMPELLPVPAIVLLITPANAEVLAAHFPWKQSQRALHDAGPLVATIVDQQAVAVCYCARLNAIAAEAGVETTESARGHGYAQAAVAGWAAAIHALGILPMYSTSWDNYASQAIARRLGMREYADSCWIQ</sequence>
<gene>
    <name evidence="2" type="ORF">SE18_08165</name>
</gene>
<comment type="caution">
    <text evidence="2">The sequence shown here is derived from an EMBL/GenBank/DDBJ whole genome shotgun (WGS) entry which is preliminary data.</text>
</comment>
<proteinExistence type="predicted"/>
<dbReference type="RefSeq" id="WP_054533942.1">
    <property type="nucleotide sequence ID" value="NZ_LGKP01000013.1"/>
</dbReference>
<feature type="domain" description="GCN5-related N-acetyltransferase Rv2170-like" evidence="1">
    <location>
        <begin position="182"/>
        <end position="242"/>
    </location>
</feature>
<dbReference type="Gene3D" id="3.40.630.30">
    <property type="match status" value="1"/>
</dbReference>
<evidence type="ECO:0000259" key="1">
    <source>
        <dbReference type="Pfam" id="PF08445"/>
    </source>
</evidence>
<dbReference type="InterPro" id="IPR016181">
    <property type="entry name" value="Acyl_CoA_acyltransferase"/>
</dbReference>
<reference evidence="2 3" key="1">
    <citation type="submission" date="2015-07" db="EMBL/GenBank/DDBJ databases">
        <title>Whole genome sequence of Herpetosiphon geysericola DSM 7119.</title>
        <authorList>
            <person name="Hemp J."/>
            <person name="Ward L.M."/>
            <person name="Pace L.A."/>
            <person name="Fischer W.W."/>
        </authorList>
    </citation>
    <scope>NUCLEOTIDE SEQUENCE [LARGE SCALE GENOMIC DNA]</scope>
    <source>
        <strain evidence="2 3">DSM 7119</strain>
    </source>
</reference>
<dbReference type="GO" id="GO:0016747">
    <property type="term" value="F:acyltransferase activity, transferring groups other than amino-acyl groups"/>
    <property type="evidence" value="ECO:0007669"/>
    <property type="project" value="InterPro"/>
</dbReference>